<dbReference type="Pfam" id="PF13440">
    <property type="entry name" value="Polysacc_synt_3"/>
    <property type="match status" value="1"/>
</dbReference>
<evidence type="ECO:0000313" key="8">
    <source>
        <dbReference type="EMBL" id="MET3615065.1"/>
    </source>
</evidence>
<dbReference type="PANTHER" id="PTHR30250">
    <property type="entry name" value="PST FAMILY PREDICTED COLANIC ACID TRANSPORTER"/>
    <property type="match status" value="1"/>
</dbReference>
<name>A0ABV2J511_9HYPH</name>
<gene>
    <name evidence="8" type="ORF">ABID16_003408</name>
</gene>
<evidence type="ECO:0000256" key="2">
    <source>
        <dbReference type="ARBA" id="ARBA00007430"/>
    </source>
</evidence>
<dbReference type="RefSeq" id="WP_354557558.1">
    <property type="nucleotide sequence ID" value="NZ_JBEPMB010000006.1"/>
</dbReference>
<dbReference type="EMBL" id="JBEPMB010000006">
    <property type="protein sequence ID" value="MET3615065.1"/>
    <property type="molecule type" value="Genomic_DNA"/>
</dbReference>
<comment type="caution">
    <text evidence="8">The sequence shown here is derived from an EMBL/GenBank/DDBJ whole genome shotgun (WGS) entry which is preliminary data.</text>
</comment>
<evidence type="ECO:0000256" key="6">
    <source>
        <dbReference type="ARBA" id="ARBA00023136"/>
    </source>
</evidence>
<dbReference type="InterPro" id="IPR050833">
    <property type="entry name" value="Poly_Biosynth_Transport"/>
</dbReference>
<dbReference type="PANTHER" id="PTHR30250:SF10">
    <property type="entry name" value="LIPOPOLYSACCHARIDE BIOSYNTHESIS PROTEIN WZXC"/>
    <property type="match status" value="1"/>
</dbReference>
<feature type="transmembrane region" description="Helical" evidence="7">
    <location>
        <begin position="154"/>
        <end position="174"/>
    </location>
</feature>
<keyword evidence="3" id="KW-1003">Cell membrane</keyword>
<comment type="similarity">
    <text evidence="2">Belongs to the polysaccharide synthase family.</text>
</comment>
<protein>
    <submittedName>
        <fullName evidence="8">O-antigen/teichoic acid export membrane protein</fullName>
    </submittedName>
</protein>
<evidence type="ECO:0000256" key="1">
    <source>
        <dbReference type="ARBA" id="ARBA00004651"/>
    </source>
</evidence>
<keyword evidence="5 7" id="KW-1133">Transmembrane helix</keyword>
<evidence type="ECO:0000256" key="7">
    <source>
        <dbReference type="SAM" id="Phobius"/>
    </source>
</evidence>
<evidence type="ECO:0000313" key="9">
    <source>
        <dbReference type="Proteomes" id="UP001549047"/>
    </source>
</evidence>
<keyword evidence="4 7" id="KW-0812">Transmembrane</keyword>
<feature type="transmembrane region" description="Helical" evidence="7">
    <location>
        <begin position="225"/>
        <end position="248"/>
    </location>
</feature>
<feature type="transmembrane region" description="Helical" evidence="7">
    <location>
        <begin position="269"/>
        <end position="290"/>
    </location>
</feature>
<proteinExistence type="inferred from homology"/>
<feature type="transmembrane region" description="Helical" evidence="7">
    <location>
        <begin position="310"/>
        <end position="333"/>
    </location>
</feature>
<feature type="transmembrane region" description="Helical" evidence="7">
    <location>
        <begin position="366"/>
        <end position="385"/>
    </location>
</feature>
<organism evidence="8 9">
    <name type="scientific">Rhizobium aquaticum</name>
    <dbReference type="NCBI Taxonomy" id="1549636"/>
    <lineage>
        <taxon>Bacteria</taxon>
        <taxon>Pseudomonadati</taxon>
        <taxon>Pseudomonadota</taxon>
        <taxon>Alphaproteobacteria</taxon>
        <taxon>Hyphomicrobiales</taxon>
        <taxon>Rhizobiaceae</taxon>
        <taxon>Rhizobium/Agrobacterium group</taxon>
        <taxon>Rhizobium</taxon>
    </lineage>
</organism>
<feature type="transmembrane region" description="Helical" evidence="7">
    <location>
        <begin position="12"/>
        <end position="38"/>
    </location>
</feature>
<dbReference type="Proteomes" id="UP001549047">
    <property type="component" value="Unassembled WGS sequence"/>
</dbReference>
<feature type="transmembrane region" description="Helical" evidence="7">
    <location>
        <begin position="195"/>
        <end position="219"/>
    </location>
</feature>
<evidence type="ECO:0000256" key="4">
    <source>
        <dbReference type="ARBA" id="ARBA00022692"/>
    </source>
</evidence>
<keyword evidence="6 7" id="KW-0472">Membrane</keyword>
<keyword evidence="9" id="KW-1185">Reference proteome</keyword>
<accession>A0ABV2J511</accession>
<evidence type="ECO:0000256" key="5">
    <source>
        <dbReference type="ARBA" id="ARBA00022989"/>
    </source>
</evidence>
<feature type="transmembrane region" description="Helical" evidence="7">
    <location>
        <begin position="59"/>
        <end position="87"/>
    </location>
</feature>
<sequence length="395" mass="42235">MAQVVPLVGSLAIARIFVPAEFGTFMAWLGATSLAAVFSTARFEMALALEPDGLPRAKAAAATALTTVLVIGVLAIFGLLFAVVFPIYRERFGNGLVGLFIPTVGASAGAQIWQAWAAAEGRFRALSGMRIVQACAVTGLQLLGGLLYPSAVTLALAQFLGVMAGVAFIARYLPLPSLTVDRAELQKFWSRYRRFPIYALPADTVNTAASQLPLAILATRFGPDVAGFVALAFRTLGAPISLMGSAVLDVFKRRASESWRLTGSCRGTYIETFMVLAAGSALATLVFWLMGEQLFTIAFGEKWRPAGAAAVILLPLFALRFVASPLSYTLYIAEKQNLDLIWQICLFAVTLATLVLFPGYEATLSAYALGYGILYVIYLGLTYWLSGGHQADTGV</sequence>
<feature type="transmembrane region" description="Helical" evidence="7">
    <location>
        <begin position="340"/>
        <end position="360"/>
    </location>
</feature>
<reference evidence="8 9" key="1">
    <citation type="submission" date="2024-06" db="EMBL/GenBank/DDBJ databases">
        <title>Genomic Encyclopedia of Type Strains, Phase IV (KMG-IV): sequencing the most valuable type-strain genomes for metagenomic binning, comparative biology and taxonomic classification.</title>
        <authorList>
            <person name="Goeker M."/>
        </authorList>
    </citation>
    <scope>NUCLEOTIDE SEQUENCE [LARGE SCALE GENOMIC DNA]</scope>
    <source>
        <strain evidence="8 9">DSM 29780</strain>
    </source>
</reference>
<comment type="subcellular location">
    <subcellularLocation>
        <location evidence="1">Cell membrane</location>
        <topology evidence="1">Multi-pass membrane protein</topology>
    </subcellularLocation>
</comment>
<feature type="transmembrane region" description="Helical" evidence="7">
    <location>
        <begin position="99"/>
        <end position="119"/>
    </location>
</feature>
<evidence type="ECO:0000256" key="3">
    <source>
        <dbReference type="ARBA" id="ARBA00022475"/>
    </source>
</evidence>